<organism evidence="17 18">
    <name type="scientific">Amphibalanus amphitrite</name>
    <name type="common">Striped barnacle</name>
    <name type="synonym">Balanus amphitrite</name>
    <dbReference type="NCBI Taxonomy" id="1232801"/>
    <lineage>
        <taxon>Eukaryota</taxon>
        <taxon>Metazoa</taxon>
        <taxon>Ecdysozoa</taxon>
        <taxon>Arthropoda</taxon>
        <taxon>Crustacea</taxon>
        <taxon>Multicrustacea</taxon>
        <taxon>Cirripedia</taxon>
        <taxon>Thoracica</taxon>
        <taxon>Thoracicalcarea</taxon>
        <taxon>Balanomorpha</taxon>
        <taxon>Balanoidea</taxon>
        <taxon>Balanidae</taxon>
        <taxon>Amphibalaninae</taxon>
        <taxon>Amphibalanus</taxon>
    </lineage>
</organism>
<feature type="transmembrane region" description="Helical" evidence="16">
    <location>
        <begin position="15"/>
        <end position="34"/>
    </location>
</feature>
<evidence type="ECO:0000256" key="10">
    <source>
        <dbReference type="ARBA" id="ARBA00023002"/>
    </source>
</evidence>
<dbReference type="GO" id="GO:0020037">
    <property type="term" value="F:heme binding"/>
    <property type="evidence" value="ECO:0007669"/>
    <property type="project" value="InterPro"/>
</dbReference>
<gene>
    <name evidence="17" type="primary">Cyp2j6_0</name>
    <name evidence="17" type="ORF">FJT64_009609</name>
</gene>
<dbReference type="InterPro" id="IPR017972">
    <property type="entry name" value="Cyt_P450_CS"/>
</dbReference>
<dbReference type="SUPFAM" id="SSF48264">
    <property type="entry name" value="Cytochrome P450"/>
    <property type="match status" value="1"/>
</dbReference>
<dbReference type="InterPro" id="IPR050182">
    <property type="entry name" value="Cytochrome_P450_fam2"/>
</dbReference>
<keyword evidence="7 14" id="KW-0479">Metal-binding</keyword>
<keyword evidence="13 16" id="KW-0472">Membrane</keyword>
<keyword evidence="12 15" id="KW-0503">Monooxygenase</keyword>
<proteinExistence type="inferred from homology"/>
<evidence type="ECO:0000256" key="1">
    <source>
        <dbReference type="ARBA" id="ARBA00001971"/>
    </source>
</evidence>
<accession>A0A6A4VSX7</accession>
<comment type="similarity">
    <text evidence="5 15">Belongs to the cytochrome P450 family.</text>
</comment>
<dbReference type="EMBL" id="VIIS01001815">
    <property type="protein sequence ID" value="KAF0292411.1"/>
    <property type="molecule type" value="Genomic_DNA"/>
</dbReference>
<dbReference type="Pfam" id="PF00067">
    <property type="entry name" value="p450"/>
    <property type="match status" value="1"/>
</dbReference>
<evidence type="ECO:0000256" key="11">
    <source>
        <dbReference type="ARBA" id="ARBA00023004"/>
    </source>
</evidence>
<evidence type="ECO:0000313" key="17">
    <source>
        <dbReference type="EMBL" id="KAF0292411.1"/>
    </source>
</evidence>
<comment type="cofactor">
    <cofactor evidence="1 14">
        <name>heme</name>
        <dbReference type="ChEBI" id="CHEBI:30413"/>
    </cofactor>
</comment>
<evidence type="ECO:0000256" key="5">
    <source>
        <dbReference type="ARBA" id="ARBA00010617"/>
    </source>
</evidence>
<evidence type="ECO:0000256" key="16">
    <source>
        <dbReference type="SAM" id="Phobius"/>
    </source>
</evidence>
<evidence type="ECO:0000256" key="6">
    <source>
        <dbReference type="ARBA" id="ARBA00022617"/>
    </source>
</evidence>
<dbReference type="PRINTS" id="PR00463">
    <property type="entry name" value="EP450I"/>
</dbReference>
<name>A0A6A4VSX7_AMPAM</name>
<evidence type="ECO:0000256" key="13">
    <source>
        <dbReference type="ARBA" id="ARBA00023136"/>
    </source>
</evidence>
<dbReference type="GO" id="GO:0006082">
    <property type="term" value="P:organic acid metabolic process"/>
    <property type="evidence" value="ECO:0007669"/>
    <property type="project" value="TreeGrafter"/>
</dbReference>
<dbReference type="PANTHER" id="PTHR24300:SF375">
    <property type="entry name" value="CYTOCHROME P450 FAMILY"/>
    <property type="match status" value="1"/>
</dbReference>
<evidence type="ECO:0000256" key="9">
    <source>
        <dbReference type="ARBA" id="ARBA00022848"/>
    </source>
</evidence>
<keyword evidence="8" id="KW-0256">Endoplasmic reticulum</keyword>
<evidence type="ECO:0000256" key="7">
    <source>
        <dbReference type="ARBA" id="ARBA00022723"/>
    </source>
</evidence>
<dbReference type="InterPro" id="IPR002401">
    <property type="entry name" value="Cyt_P450_E_grp-I"/>
</dbReference>
<dbReference type="InterPro" id="IPR036396">
    <property type="entry name" value="Cyt_P450_sf"/>
</dbReference>
<dbReference type="GO" id="GO:0006805">
    <property type="term" value="P:xenobiotic metabolic process"/>
    <property type="evidence" value="ECO:0007669"/>
    <property type="project" value="TreeGrafter"/>
</dbReference>
<keyword evidence="10 15" id="KW-0560">Oxidoreductase</keyword>
<dbReference type="Gene3D" id="1.10.630.10">
    <property type="entry name" value="Cytochrome P450"/>
    <property type="match status" value="1"/>
</dbReference>
<evidence type="ECO:0000256" key="15">
    <source>
        <dbReference type="RuleBase" id="RU000461"/>
    </source>
</evidence>
<feature type="binding site" description="axial binding residue" evidence="14">
    <location>
        <position position="447"/>
    </location>
    <ligand>
        <name>heme</name>
        <dbReference type="ChEBI" id="CHEBI:30413"/>
    </ligand>
    <ligandPart>
        <name>Fe</name>
        <dbReference type="ChEBI" id="CHEBI:18248"/>
    </ligandPart>
</feature>
<comment type="subcellular location">
    <subcellularLocation>
        <location evidence="4">Endoplasmic reticulum membrane</location>
        <topology evidence="4">Peripheral membrane protein</topology>
    </subcellularLocation>
    <subcellularLocation>
        <location evidence="3">Microsome membrane</location>
        <topology evidence="3">Peripheral membrane protein</topology>
    </subcellularLocation>
</comment>
<dbReference type="FunFam" id="1.10.630.10:FF:000238">
    <property type="entry name" value="Cytochrome P450 2A6"/>
    <property type="match status" value="1"/>
</dbReference>
<dbReference type="PANTHER" id="PTHR24300">
    <property type="entry name" value="CYTOCHROME P450 508A4-RELATED"/>
    <property type="match status" value="1"/>
</dbReference>
<keyword evidence="9" id="KW-0492">Microsome</keyword>
<keyword evidence="11 14" id="KW-0408">Iron</keyword>
<evidence type="ECO:0000313" key="18">
    <source>
        <dbReference type="Proteomes" id="UP000440578"/>
    </source>
</evidence>
<evidence type="ECO:0000256" key="8">
    <source>
        <dbReference type="ARBA" id="ARBA00022824"/>
    </source>
</evidence>
<evidence type="ECO:0000256" key="12">
    <source>
        <dbReference type="ARBA" id="ARBA00023033"/>
    </source>
</evidence>
<dbReference type="GO" id="GO:0016712">
    <property type="term" value="F:oxidoreductase activity, acting on paired donors, with incorporation or reduction of molecular oxygen, reduced flavin or flavoprotein as one donor, and incorporation of one atom of oxygen"/>
    <property type="evidence" value="ECO:0007669"/>
    <property type="project" value="TreeGrafter"/>
</dbReference>
<reference evidence="17 18" key="1">
    <citation type="submission" date="2019-07" db="EMBL/GenBank/DDBJ databases">
        <title>Draft genome assembly of a fouling barnacle, Amphibalanus amphitrite (Darwin, 1854): The first reference genome for Thecostraca.</title>
        <authorList>
            <person name="Kim W."/>
        </authorList>
    </citation>
    <scope>NUCLEOTIDE SEQUENCE [LARGE SCALE GENOMIC DNA]</scope>
    <source>
        <strain evidence="17">SNU_AA5</strain>
        <tissue evidence="17">Soma without cirri and trophi</tissue>
    </source>
</reference>
<dbReference type="PRINTS" id="PR00385">
    <property type="entry name" value="P450"/>
</dbReference>
<dbReference type="GO" id="GO:0005506">
    <property type="term" value="F:iron ion binding"/>
    <property type="evidence" value="ECO:0007669"/>
    <property type="project" value="InterPro"/>
</dbReference>
<keyword evidence="16" id="KW-1133">Transmembrane helix</keyword>
<dbReference type="PROSITE" id="PS00086">
    <property type="entry name" value="CYTOCHROME_P450"/>
    <property type="match status" value="1"/>
</dbReference>
<keyword evidence="6 14" id="KW-0349">Heme</keyword>
<dbReference type="OrthoDB" id="6365766at2759"/>
<protein>
    <submittedName>
        <fullName evidence="17">Cytochrome P450 2J6</fullName>
    </submittedName>
</protein>
<dbReference type="GO" id="GO:0005789">
    <property type="term" value="C:endoplasmic reticulum membrane"/>
    <property type="evidence" value="ECO:0007669"/>
    <property type="project" value="UniProtKB-SubCell"/>
</dbReference>
<comment type="caution">
    <text evidence="17">The sequence shown here is derived from an EMBL/GenBank/DDBJ whole genome shotgun (WGS) entry which is preliminary data.</text>
</comment>
<keyword evidence="16" id="KW-0812">Transmembrane</keyword>
<dbReference type="InterPro" id="IPR001128">
    <property type="entry name" value="Cyt_P450"/>
</dbReference>
<sequence>MTPADCRGAATDMAVPLPLLLGLLLLAVLLVWGWRTTRRPAWAPHGPPLLPWVGSALSFDVGHGHWSYSRWAERYGGIYHVRLGPLHQVVLSRPDLIREAFGRSEVAGRPDTALSEFVVRRQGLAFSEGALWQYSRRLTLHHLRNFGMGKSRIETYIHHQIKGYMDQFLTPNIGRAVEIDQTLNVAVVNILWKLMASEELDITDHKIQNMIQEMMEGVNYAAKLVILDVYPWLRAILPEFVFNRAKKEREFGETVRQAFTPALEEHRKDLNVTGEPRDYMEAMLQEQHHHPESMTDWHLLMCLRGLFIAGNDTTANTLRWALGFLCQRPDVQRRLQAELDAEVGRQQPPTLADRQRLPFTEAVILETQRLANVAPVLVPHQTTAPVTVGGYHLPAGVQVIGNAYSVHCSAELFPEPFQFRPERFVDAQGQFKPDRNVMPFSVGKRQCLGEAMARAELFLFLTGLLQNFSFAWPEGETHDFLEDVKNPSFVLKPAPYKVVPSQR</sequence>
<evidence type="ECO:0000256" key="14">
    <source>
        <dbReference type="PIRSR" id="PIRSR602401-1"/>
    </source>
</evidence>
<evidence type="ECO:0000256" key="4">
    <source>
        <dbReference type="ARBA" id="ARBA00004406"/>
    </source>
</evidence>
<evidence type="ECO:0000256" key="3">
    <source>
        <dbReference type="ARBA" id="ARBA00004174"/>
    </source>
</evidence>
<comment type="function">
    <text evidence="2">May be involved in the metabolism of insect hormones and in the breakdown of synthetic insecticides.</text>
</comment>
<dbReference type="Proteomes" id="UP000440578">
    <property type="component" value="Unassembled WGS sequence"/>
</dbReference>
<dbReference type="AlphaFoldDB" id="A0A6A4VSX7"/>
<evidence type="ECO:0000256" key="2">
    <source>
        <dbReference type="ARBA" id="ARBA00003690"/>
    </source>
</evidence>
<keyword evidence="18" id="KW-1185">Reference proteome</keyword>